<dbReference type="EMBL" id="SIDB01000005">
    <property type="protein sequence ID" value="KAI3432616.1"/>
    <property type="molecule type" value="Genomic_DNA"/>
</dbReference>
<evidence type="ECO:0000313" key="4">
    <source>
        <dbReference type="Proteomes" id="UP001055712"/>
    </source>
</evidence>
<accession>A0A9D4TRS4</accession>
<evidence type="ECO:0000256" key="2">
    <source>
        <dbReference type="SAM" id="Phobius"/>
    </source>
</evidence>
<feature type="transmembrane region" description="Helical" evidence="2">
    <location>
        <begin position="121"/>
        <end position="141"/>
    </location>
</feature>
<evidence type="ECO:0000256" key="1">
    <source>
        <dbReference type="SAM" id="MobiDB-lite"/>
    </source>
</evidence>
<keyword evidence="2" id="KW-0812">Transmembrane</keyword>
<comment type="caution">
    <text evidence="3">The sequence shown here is derived from an EMBL/GenBank/DDBJ whole genome shotgun (WGS) entry which is preliminary data.</text>
</comment>
<dbReference type="AlphaFoldDB" id="A0A9D4TRS4"/>
<reference evidence="3" key="2">
    <citation type="submission" date="2020-11" db="EMBL/GenBank/DDBJ databases">
        <authorList>
            <person name="Cecchin M."/>
            <person name="Marcolungo L."/>
            <person name="Rossato M."/>
            <person name="Girolomoni L."/>
            <person name="Cosentino E."/>
            <person name="Cuine S."/>
            <person name="Li-Beisson Y."/>
            <person name="Delledonne M."/>
            <person name="Ballottari M."/>
        </authorList>
    </citation>
    <scope>NUCLEOTIDE SEQUENCE</scope>
    <source>
        <strain evidence="3">211/11P</strain>
        <tissue evidence="3">Whole cell</tissue>
    </source>
</reference>
<feature type="compositionally biased region" description="Gly residues" evidence="1">
    <location>
        <begin position="75"/>
        <end position="97"/>
    </location>
</feature>
<organism evidence="3 4">
    <name type="scientific">Chlorella vulgaris</name>
    <name type="common">Green alga</name>
    <dbReference type="NCBI Taxonomy" id="3077"/>
    <lineage>
        <taxon>Eukaryota</taxon>
        <taxon>Viridiplantae</taxon>
        <taxon>Chlorophyta</taxon>
        <taxon>core chlorophytes</taxon>
        <taxon>Trebouxiophyceae</taxon>
        <taxon>Chlorellales</taxon>
        <taxon>Chlorellaceae</taxon>
        <taxon>Chlorella clade</taxon>
        <taxon>Chlorella</taxon>
    </lineage>
</organism>
<keyword evidence="2" id="KW-1133">Transmembrane helix</keyword>
<sequence length="206" mass="20895">MRPATCLKPSHAAAFSPNTSGGAAIGRQRTRVVTQALFGKDNDKQDAARKALQNALKGKKDPFAAAEERALKRSGGSGGGKGGSGGGSDKGGGGGGDGGGFGGGFDFSGWGDAFRKGAGSLFQTVGTILLFGAALGALTLWKPLITLVTTMVRMTLRLDANPRGHKQPTAQVDLGKTDGLGNVEEAVIGKYAAAAEGEESEESEEE</sequence>
<dbReference type="OrthoDB" id="514268at2759"/>
<gene>
    <name evidence="3" type="ORF">D9Q98_004162</name>
</gene>
<proteinExistence type="predicted"/>
<keyword evidence="4" id="KW-1185">Reference proteome</keyword>
<reference evidence="3" key="1">
    <citation type="journal article" date="2019" name="Plant J.">
        <title>Chlorella vulgaris genome assembly and annotation reveals the molecular basis for metabolic acclimation to high light conditions.</title>
        <authorList>
            <person name="Cecchin M."/>
            <person name="Marcolungo L."/>
            <person name="Rossato M."/>
            <person name="Girolomoni L."/>
            <person name="Cosentino E."/>
            <person name="Cuine S."/>
            <person name="Li-Beisson Y."/>
            <person name="Delledonne M."/>
            <person name="Ballottari M."/>
        </authorList>
    </citation>
    <scope>NUCLEOTIDE SEQUENCE</scope>
    <source>
        <strain evidence="3">211/11P</strain>
    </source>
</reference>
<evidence type="ECO:0000313" key="3">
    <source>
        <dbReference type="EMBL" id="KAI3432616.1"/>
    </source>
</evidence>
<feature type="region of interest" description="Disordered" evidence="1">
    <location>
        <begin position="1"/>
        <end position="27"/>
    </location>
</feature>
<feature type="region of interest" description="Disordered" evidence="1">
    <location>
        <begin position="69"/>
        <end position="97"/>
    </location>
</feature>
<dbReference type="Proteomes" id="UP001055712">
    <property type="component" value="Unassembled WGS sequence"/>
</dbReference>
<protein>
    <submittedName>
        <fullName evidence="3">Uncharacterized protein</fullName>
    </submittedName>
</protein>
<keyword evidence="2" id="KW-0472">Membrane</keyword>
<name>A0A9D4TRS4_CHLVU</name>